<evidence type="ECO:0000256" key="2">
    <source>
        <dbReference type="ARBA" id="ARBA00022737"/>
    </source>
</evidence>
<keyword evidence="1" id="KW-0433">Leucine-rich repeat</keyword>
<dbReference type="Proteomes" id="UP001153636">
    <property type="component" value="Chromosome 11"/>
</dbReference>
<dbReference type="EMBL" id="OV651823">
    <property type="protein sequence ID" value="CAH1101487.1"/>
    <property type="molecule type" value="Genomic_DNA"/>
</dbReference>
<protein>
    <recommendedName>
        <fullName evidence="5">Protein phosphatase 1 regulatory subunit 42</fullName>
    </recommendedName>
</protein>
<organism evidence="3 4">
    <name type="scientific">Psylliodes chrysocephalus</name>
    <dbReference type="NCBI Taxonomy" id="3402493"/>
    <lineage>
        <taxon>Eukaryota</taxon>
        <taxon>Metazoa</taxon>
        <taxon>Ecdysozoa</taxon>
        <taxon>Arthropoda</taxon>
        <taxon>Hexapoda</taxon>
        <taxon>Insecta</taxon>
        <taxon>Pterygota</taxon>
        <taxon>Neoptera</taxon>
        <taxon>Endopterygota</taxon>
        <taxon>Coleoptera</taxon>
        <taxon>Polyphaga</taxon>
        <taxon>Cucujiformia</taxon>
        <taxon>Chrysomeloidea</taxon>
        <taxon>Chrysomelidae</taxon>
        <taxon>Galerucinae</taxon>
        <taxon>Alticini</taxon>
        <taxon>Psylliodes</taxon>
    </lineage>
</organism>
<accession>A0A9P0CDE0</accession>
<dbReference type="InterPro" id="IPR050836">
    <property type="entry name" value="SDS22/Internalin_LRR"/>
</dbReference>
<evidence type="ECO:0000313" key="4">
    <source>
        <dbReference type="Proteomes" id="UP001153636"/>
    </source>
</evidence>
<dbReference type="InterPro" id="IPR032675">
    <property type="entry name" value="LRR_dom_sf"/>
</dbReference>
<sequence length="334" mass="38566">MLEIKKSESKPKDKDTKKVVNKIKKCSHLYLQEKGIQDIPKFTPSKEVSVIYLYNNAIKVVENLNGNIFPNLKCLYLHNNKIKKIDKLLFDRLRKLYIGYNQIAVIEGLEELYSLEELHVEHQTLPDGMGICFDPRCTLSLSRTLRILNISGNRIPSFSSLSFLTELQSIDASNCDIEDIKEVCDTLKNWRYLTVAFFCGNPFAKNHRYREDIIVNCYYLEVLDGKPISENSREFLKRLEVRRLSMPKHANTSINLADVIDDLPKNYPPPLQKAVSAQLLQGDKFNPLNGVHDETLNFIAWRGLPKRRPFVRKSKTRSAQNVDTAIIVNKFSYK</sequence>
<dbReference type="CDD" id="cd21340">
    <property type="entry name" value="PPP1R42"/>
    <property type="match status" value="1"/>
</dbReference>
<dbReference type="PANTHER" id="PTHR46652:SF3">
    <property type="entry name" value="LEUCINE-RICH REPEAT-CONTAINING PROTEIN 9"/>
    <property type="match status" value="1"/>
</dbReference>
<dbReference type="PANTHER" id="PTHR46652">
    <property type="entry name" value="LEUCINE-RICH REPEAT AND IQ DOMAIN-CONTAINING PROTEIN 1-RELATED"/>
    <property type="match status" value="1"/>
</dbReference>
<dbReference type="OrthoDB" id="10262005at2759"/>
<dbReference type="InterPro" id="IPR025875">
    <property type="entry name" value="Leu-rich_rpt_4"/>
</dbReference>
<dbReference type="Gene3D" id="3.80.10.10">
    <property type="entry name" value="Ribonuclease Inhibitor"/>
    <property type="match status" value="2"/>
</dbReference>
<evidence type="ECO:0008006" key="5">
    <source>
        <dbReference type="Google" id="ProtNLM"/>
    </source>
</evidence>
<evidence type="ECO:0000313" key="3">
    <source>
        <dbReference type="EMBL" id="CAH1101487.1"/>
    </source>
</evidence>
<dbReference type="SUPFAM" id="SSF52058">
    <property type="entry name" value="L domain-like"/>
    <property type="match status" value="1"/>
</dbReference>
<reference evidence="3" key="1">
    <citation type="submission" date="2022-01" db="EMBL/GenBank/DDBJ databases">
        <authorList>
            <person name="King R."/>
        </authorList>
    </citation>
    <scope>NUCLEOTIDE SEQUENCE</scope>
</reference>
<gene>
    <name evidence="3" type="ORF">PSYICH_LOCUS3004</name>
</gene>
<proteinExistence type="predicted"/>
<keyword evidence="4" id="KW-1185">Reference proteome</keyword>
<dbReference type="SMART" id="SM00365">
    <property type="entry name" value="LRR_SD22"/>
    <property type="match status" value="4"/>
</dbReference>
<dbReference type="InterPro" id="IPR001611">
    <property type="entry name" value="Leu-rich_rpt"/>
</dbReference>
<evidence type="ECO:0000256" key="1">
    <source>
        <dbReference type="ARBA" id="ARBA00022614"/>
    </source>
</evidence>
<dbReference type="Pfam" id="PF12799">
    <property type="entry name" value="LRR_4"/>
    <property type="match status" value="1"/>
</dbReference>
<dbReference type="PROSITE" id="PS51450">
    <property type="entry name" value="LRR"/>
    <property type="match status" value="3"/>
</dbReference>
<dbReference type="AlphaFoldDB" id="A0A9P0CDE0"/>
<name>A0A9P0CDE0_9CUCU</name>
<keyword evidence="2" id="KW-0677">Repeat</keyword>